<dbReference type="PANTHER" id="PTHR22028:SF5">
    <property type="entry name" value="COILED-COIL DOMAIN-CONTAINING PROTEIN 191"/>
    <property type="match status" value="1"/>
</dbReference>
<feature type="compositionally biased region" description="Low complexity" evidence="1">
    <location>
        <begin position="193"/>
        <end position="212"/>
    </location>
</feature>
<proteinExistence type="predicted"/>
<dbReference type="AlphaFoldDB" id="A0A183K0V3"/>
<dbReference type="EMBL" id="UZAK01032828">
    <property type="protein sequence ID" value="VDP31671.1"/>
    <property type="molecule type" value="Genomic_DNA"/>
</dbReference>
<accession>A0A183K0V3</accession>
<protein>
    <submittedName>
        <fullName evidence="4">Coiled-coil domain-containing protein</fullName>
    </submittedName>
</protein>
<dbReference type="WBParaSite" id="SCUD_0000861601-mRNA-1">
    <property type="protein sequence ID" value="SCUD_0000861601-mRNA-1"/>
    <property type="gene ID" value="SCUD_0000861601"/>
</dbReference>
<organism evidence="4">
    <name type="scientific">Schistosoma curassoni</name>
    <dbReference type="NCBI Taxonomy" id="6186"/>
    <lineage>
        <taxon>Eukaryota</taxon>
        <taxon>Metazoa</taxon>
        <taxon>Spiralia</taxon>
        <taxon>Lophotrochozoa</taxon>
        <taxon>Platyhelminthes</taxon>
        <taxon>Trematoda</taxon>
        <taxon>Digenea</taxon>
        <taxon>Strigeidida</taxon>
        <taxon>Schistosomatoidea</taxon>
        <taxon>Schistosomatidae</taxon>
        <taxon>Schistosoma</taxon>
    </lineage>
</organism>
<sequence length="674" mass="80321">MVRYQSVYELASSNSGISKEFVTGPLCAVPQLDLSCLSVNSDDDNKLFTTTGRVESNETRNEKYLMKLTFNAWYNLIYNIKIQFTMLQAKNEFHLKKTYFNYWKLKMHQINYNRDIEKAKIDSIEIIKKEYKAKQFHENFQLKQCFTRWSCTIRMEKSTRDQLEKESFRREKEIEFLNHLDTLMNNHQTKTLTSDNDNNTTTNNNNSNNNNNQDNETIPLGNRICLTDRKSIKSKTVNTNKACLKSANSSPSVEDLISGDFTLDHYKSDRKINRILSAQSSVMKPILNQTIIQQRNIIAAQNREINALKAAHRYSEWLLEARAHKLAKTIIEKTNTKINEADKSSSEMNEPLVNVENGTDDQVHSQLISNEMKSPINDNHLMTNDLSGSIPLKTISINKKNSFIQKMEERAAERARRRALQEERRRENEQKKKEQLAKQLEEEANRIKQEKIMLKNEQKEKKIREEEVVITLKQQKELKLAYQRELNLKVTMHRNISCLRYYGLKPWINYVLKQHELIQMANCYEKKTIMRNTFHTWLLHLKIKYEQETKFVQCHYNVLLMKKTIKALQKACEIRKENETFANKWYHKQLLRSSFSFWVQYVTDLCIQEWQQEETALEHYNRHLLYVYFKIWIDFPNQQRVQRQREYRREQFRKCLLDIIPDFNPPKQDINEMD</sequence>
<evidence type="ECO:0000313" key="4">
    <source>
        <dbReference type="WBParaSite" id="SCUD_0000861601-mRNA-1"/>
    </source>
</evidence>
<feature type="region of interest" description="Disordered" evidence="1">
    <location>
        <begin position="189"/>
        <end position="218"/>
    </location>
</feature>
<name>A0A183K0V3_9TREM</name>
<evidence type="ECO:0000256" key="1">
    <source>
        <dbReference type="SAM" id="MobiDB-lite"/>
    </source>
</evidence>
<keyword evidence="3" id="KW-1185">Reference proteome</keyword>
<gene>
    <name evidence="2" type="ORF">SCUD_LOCUS8616</name>
</gene>
<reference evidence="4" key="1">
    <citation type="submission" date="2016-06" db="UniProtKB">
        <authorList>
            <consortium name="WormBaseParasite"/>
        </authorList>
    </citation>
    <scope>IDENTIFICATION</scope>
</reference>
<reference evidence="2 3" key="2">
    <citation type="submission" date="2018-11" db="EMBL/GenBank/DDBJ databases">
        <authorList>
            <consortium name="Pathogen Informatics"/>
        </authorList>
    </citation>
    <scope>NUCLEOTIDE SEQUENCE [LARGE SCALE GENOMIC DNA]</scope>
    <source>
        <strain evidence="2">Dakar</strain>
        <strain evidence="3">Dakar, Senegal</strain>
    </source>
</reference>
<dbReference type="PANTHER" id="PTHR22028">
    <property type="entry name" value="SFI1 SPINDLE BODY DOMAIN-CONTAINING PROTEIN-RELATED"/>
    <property type="match status" value="1"/>
</dbReference>
<evidence type="ECO:0000313" key="3">
    <source>
        <dbReference type="Proteomes" id="UP000279833"/>
    </source>
</evidence>
<feature type="region of interest" description="Disordered" evidence="1">
    <location>
        <begin position="408"/>
        <end position="434"/>
    </location>
</feature>
<dbReference type="Proteomes" id="UP000279833">
    <property type="component" value="Unassembled WGS sequence"/>
</dbReference>
<dbReference type="InterPro" id="IPR052270">
    <property type="entry name" value="CACF_protein"/>
</dbReference>
<evidence type="ECO:0000313" key="2">
    <source>
        <dbReference type="EMBL" id="VDP31671.1"/>
    </source>
</evidence>